<keyword evidence="14" id="KW-0830">Ubiquinone</keyword>
<dbReference type="GO" id="GO:0046872">
    <property type="term" value="F:metal ion binding"/>
    <property type="evidence" value="ECO:0007669"/>
    <property type="project" value="UniProtKB-UniRule"/>
</dbReference>
<feature type="transmembrane region" description="Helical" evidence="17">
    <location>
        <begin position="227"/>
        <end position="247"/>
    </location>
</feature>
<feature type="domain" description="Cytochrome b/b6 C-terminal region profile" evidence="19">
    <location>
        <begin position="207"/>
        <end position="359"/>
    </location>
</feature>
<evidence type="ECO:0000256" key="15">
    <source>
        <dbReference type="ARBA" id="ARBA00023128"/>
    </source>
</evidence>
<dbReference type="GO" id="GO:0006122">
    <property type="term" value="P:mitochondrial electron transport, ubiquinol to cytochrome c"/>
    <property type="evidence" value="ECO:0007669"/>
    <property type="project" value="TreeGrafter"/>
</dbReference>
<feature type="transmembrane region" description="Helical" evidence="17">
    <location>
        <begin position="74"/>
        <end position="96"/>
    </location>
</feature>
<dbReference type="InterPro" id="IPR027387">
    <property type="entry name" value="Cytb/b6-like_sf"/>
</dbReference>
<dbReference type="GO" id="GO:0008121">
    <property type="term" value="F:quinol-cytochrome-c reductase activity"/>
    <property type="evidence" value="ECO:0007669"/>
    <property type="project" value="TreeGrafter"/>
</dbReference>
<dbReference type="PANTHER" id="PTHR19271:SF16">
    <property type="entry name" value="CYTOCHROME B"/>
    <property type="match status" value="1"/>
</dbReference>
<keyword evidence="8 17" id="KW-0812">Transmembrane</keyword>
<feature type="transmembrane region" description="Helical" evidence="17">
    <location>
        <begin position="316"/>
        <end position="335"/>
    </location>
</feature>
<keyword evidence="11 17" id="KW-0249">Electron transport</keyword>
<keyword evidence="5 17" id="KW-0813">Transport</keyword>
<evidence type="ECO:0000256" key="2">
    <source>
        <dbReference type="ARBA" id="ARBA00004448"/>
    </source>
</evidence>
<feature type="transmembrane region" description="Helical" evidence="17">
    <location>
        <begin position="285"/>
        <end position="304"/>
    </location>
</feature>
<evidence type="ECO:0000256" key="12">
    <source>
        <dbReference type="ARBA" id="ARBA00022989"/>
    </source>
</evidence>
<evidence type="ECO:0000313" key="20">
    <source>
        <dbReference type="EMBL" id="AIW82484.1"/>
    </source>
</evidence>
<accession>A0A0A7DUB0</accession>
<evidence type="ECO:0000256" key="10">
    <source>
        <dbReference type="ARBA" id="ARBA00022792"/>
    </source>
</evidence>
<dbReference type="InterPro" id="IPR016174">
    <property type="entry name" value="Di-haem_cyt_TM"/>
</dbReference>
<dbReference type="GO" id="GO:0005743">
    <property type="term" value="C:mitochondrial inner membrane"/>
    <property type="evidence" value="ECO:0007669"/>
    <property type="project" value="UniProtKB-SubCell"/>
</dbReference>
<comment type="subunit">
    <text evidence="3">The main subunits of complex b-c1 are: cytochrome b, cytochrome c1 and the Rieske protein.</text>
</comment>
<evidence type="ECO:0000256" key="1">
    <source>
        <dbReference type="ARBA" id="ARBA00002566"/>
    </source>
</evidence>
<protein>
    <recommendedName>
        <fullName evidence="4 17">Cytochrome b</fullName>
    </recommendedName>
</protein>
<organism evidence="20">
    <name type="scientific">Demodex brevis</name>
    <name type="common">Face mite</name>
    <dbReference type="NCBI Taxonomy" id="574145"/>
    <lineage>
        <taxon>Eukaryota</taxon>
        <taxon>Metazoa</taxon>
        <taxon>Ecdysozoa</taxon>
        <taxon>Arthropoda</taxon>
        <taxon>Chelicerata</taxon>
        <taxon>Arachnida</taxon>
        <taxon>Acari</taxon>
        <taxon>Acariformes</taxon>
        <taxon>Trombidiformes</taxon>
        <taxon>Prostigmata</taxon>
        <taxon>Eleutherengona</taxon>
        <taxon>Raphignathae</taxon>
        <taxon>Cheyletoidea</taxon>
        <taxon>Demodicidae</taxon>
        <taxon>Demodex</taxon>
    </lineage>
</organism>
<dbReference type="InterPro" id="IPR005798">
    <property type="entry name" value="Cyt_b/b6_C"/>
</dbReference>
<keyword evidence="10" id="KW-0999">Mitochondrion inner membrane</keyword>
<dbReference type="InterPro" id="IPR005797">
    <property type="entry name" value="Cyt_b/b6_N"/>
</dbReference>
<keyword evidence="7 17" id="KW-0679">Respiratory chain</keyword>
<evidence type="ECO:0000256" key="9">
    <source>
        <dbReference type="ARBA" id="ARBA00022723"/>
    </source>
</evidence>
<evidence type="ECO:0000256" key="5">
    <source>
        <dbReference type="ARBA" id="ARBA00022448"/>
    </source>
</evidence>
<keyword evidence="12 17" id="KW-1133">Transmembrane helix</keyword>
<evidence type="ECO:0000256" key="11">
    <source>
        <dbReference type="ARBA" id="ARBA00022982"/>
    </source>
</evidence>
<feature type="transmembrane region" description="Helical" evidence="17">
    <location>
        <begin position="137"/>
        <end position="162"/>
    </location>
</feature>
<keyword evidence="15 17" id="KW-0496">Mitochondrion</keyword>
<dbReference type="AlphaFoldDB" id="A0A0A7DUB0"/>
<comment type="function">
    <text evidence="1 17">Component of the ubiquinol-cytochrome c reductase complex (complex III or cytochrome b-c1 complex) that is part of the mitochondrial respiratory chain. The b-c1 complex mediates electron transfer from ubiquinol to cytochrome c. Contributes to the generation of a proton gradient across the mitochondrial membrane that is then used for ATP synthesis.</text>
</comment>
<evidence type="ECO:0000256" key="6">
    <source>
        <dbReference type="ARBA" id="ARBA00022617"/>
    </source>
</evidence>
<comment type="subcellular location">
    <subcellularLocation>
        <location evidence="2">Mitochondrion inner membrane</location>
        <topology evidence="2">Multi-pass membrane protein</topology>
    </subcellularLocation>
</comment>
<dbReference type="GO" id="GO:0016491">
    <property type="term" value="F:oxidoreductase activity"/>
    <property type="evidence" value="ECO:0007669"/>
    <property type="project" value="UniProtKB-UniRule"/>
</dbReference>
<keyword evidence="9 17" id="KW-0479">Metal-binding</keyword>
<keyword evidence="6 17" id="KW-0349">Heme</keyword>
<proteinExistence type="inferred from homology"/>
<dbReference type="PROSITE" id="PS51002">
    <property type="entry name" value="CYTB_NTER"/>
    <property type="match status" value="1"/>
</dbReference>
<evidence type="ECO:0000256" key="7">
    <source>
        <dbReference type="ARBA" id="ARBA00022660"/>
    </source>
</evidence>
<feature type="domain" description="Cytochrome b/b6 N-terminal region profile" evidence="18">
    <location>
        <begin position="1"/>
        <end position="206"/>
    </location>
</feature>
<comment type="cofactor">
    <cofactor evidence="17">
        <name>heme b</name>
        <dbReference type="ChEBI" id="CHEBI:60344"/>
    </cofactor>
    <text evidence="17">Binds 2 heme groups non-covalently.</text>
</comment>
<evidence type="ECO:0000256" key="8">
    <source>
        <dbReference type="ARBA" id="ARBA00022692"/>
    </source>
</evidence>
<dbReference type="Pfam" id="PF00032">
    <property type="entry name" value="Cytochrom_B_C"/>
    <property type="match status" value="1"/>
</dbReference>
<dbReference type="PANTHER" id="PTHR19271">
    <property type="entry name" value="CYTOCHROME B"/>
    <property type="match status" value="1"/>
</dbReference>
<name>A0A0A7DUB0_DEMBR</name>
<evidence type="ECO:0000256" key="13">
    <source>
        <dbReference type="ARBA" id="ARBA00023004"/>
    </source>
</evidence>
<evidence type="ECO:0000256" key="16">
    <source>
        <dbReference type="ARBA" id="ARBA00023136"/>
    </source>
</evidence>
<dbReference type="SUPFAM" id="SSF81342">
    <property type="entry name" value="Transmembrane di-heme cytochromes"/>
    <property type="match status" value="1"/>
</dbReference>
<dbReference type="InterPro" id="IPR036150">
    <property type="entry name" value="Cyt_b/b6_C_sf"/>
</dbReference>
<gene>
    <name evidence="20" type="primary">CYTB</name>
</gene>
<dbReference type="InterPro" id="IPR048259">
    <property type="entry name" value="Cytochrome_b_N_euk/bac"/>
</dbReference>
<dbReference type="PROSITE" id="PS51003">
    <property type="entry name" value="CYTB_CTER"/>
    <property type="match status" value="1"/>
</dbReference>
<feature type="transmembrane region" description="Helical" evidence="17">
    <location>
        <begin position="30"/>
        <end position="53"/>
    </location>
</feature>
<evidence type="ECO:0000256" key="4">
    <source>
        <dbReference type="ARBA" id="ARBA00013531"/>
    </source>
</evidence>
<dbReference type="SUPFAM" id="SSF81648">
    <property type="entry name" value="a domain/subunit of cytochrome bc1 complex (Ubiquinol-cytochrome c reductase)"/>
    <property type="match status" value="1"/>
</dbReference>
<evidence type="ECO:0000256" key="14">
    <source>
        <dbReference type="ARBA" id="ARBA00023075"/>
    </source>
</evidence>
<feature type="transmembrane region" description="Helical" evidence="17">
    <location>
        <begin position="174"/>
        <end position="197"/>
    </location>
</feature>
<evidence type="ECO:0000259" key="19">
    <source>
        <dbReference type="PROSITE" id="PS51003"/>
    </source>
</evidence>
<keyword evidence="16 17" id="KW-0472">Membrane</keyword>
<sequence>MKNQIPMMNTIKNNFIILPTPSPISYSWNLGSMLGTVLSIQILTGFFISMHYSPSTSSAFNSYMEISRNLNEGFLLKFLHSTGASLFFILIYSHIFRALSNKSFKNTHTWMSGLSILAILMTTAFMGYVLPWGQMSLWGATVITNLLSTIPLIGTKMMYWLWGGFSVENPTLNRFFSIHFILPFILAFLSIIHMSLLHQMGSSSNLNINTDKDKITFKNFFSTKGSMSFILLITTIILLTSSFNLTLMDPENFVPANPLSTPNHIMPEWYFLFAYAILRSIPNKLGGVLALISSILILTILPLIKPKNSSKFNPLFKLKTFSKMTTFIILTFLGAQVIEEPFSILSKTFSTLYFLLILT</sequence>
<evidence type="ECO:0000259" key="18">
    <source>
        <dbReference type="PROSITE" id="PS51002"/>
    </source>
</evidence>
<feature type="transmembrane region" description="Helical" evidence="17">
    <location>
        <begin position="108"/>
        <end position="130"/>
    </location>
</feature>
<evidence type="ECO:0000256" key="3">
    <source>
        <dbReference type="ARBA" id="ARBA00011649"/>
    </source>
</evidence>
<evidence type="ECO:0000256" key="17">
    <source>
        <dbReference type="RuleBase" id="RU362117"/>
    </source>
</evidence>
<reference evidence="20" key="1">
    <citation type="journal article" date="2014" name="BMC Genomics">
        <title>Complete mitochondrial genomes of the human follicle mites Demodex brevis and D. folliculorum: novel gene arrangement, truncated tRNA genes, and ancient divergence between species.</title>
        <authorList>
            <person name="Palopoli M.F."/>
            <person name="Minot S."/>
            <person name="Pei D."/>
            <person name="Satterly A."/>
            <person name="Endrizzi J."/>
        </authorList>
    </citation>
    <scope>NUCLEOTIDE SEQUENCE</scope>
</reference>
<dbReference type="EMBL" id="KM114225">
    <property type="protein sequence ID" value="AIW82484.1"/>
    <property type="molecule type" value="Genomic_DNA"/>
</dbReference>
<dbReference type="Pfam" id="PF00033">
    <property type="entry name" value="Cytochrome_B"/>
    <property type="match status" value="1"/>
</dbReference>
<dbReference type="CDD" id="cd00284">
    <property type="entry name" value="Cytochrome_b_N"/>
    <property type="match status" value="1"/>
</dbReference>
<geneLocation type="mitochondrion" evidence="20"/>
<dbReference type="Gene3D" id="1.20.810.10">
    <property type="entry name" value="Cytochrome Bc1 Complex, Chain C"/>
    <property type="match status" value="1"/>
</dbReference>
<keyword evidence="13 17" id="KW-0408">Iron</keyword>
<comment type="similarity">
    <text evidence="17">Belongs to the cytochrome b family.</text>
</comment>